<reference evidence="3 4" key="1">
    <citation type="submission" date="2012-03" db="EMBL/GenBank/DDBJ databases">
        <title>Complete sequence of chromosome of Thermoanaerobacterium thermosaccharolyticum M0795.</title>
        <authorList>
            <consortium name="US DOE Joint Genome Institute"/>
            <person name="Lucas S."/>
            <person name="Han J."/>
            <person name="Lapidus A."/>
            <person name="Cheng J.-F."/>
            <person name="Goodwin L."/>
            <person name="Pitluck S."/>
            <person name="Peters L."/>
            <person name="Teshima H."/>
            <person name="Detter J.C."/>
            <person name="Han C."/>
            <person name="Tapia R."/>
            <person name="Land M."/>
            <person name="Hauser L."/>
            <person name="Kyrpides N."/>
            <person name="Ivanova N."/>
            <person name="Pagani I."/>
            <person name="Feinberg L."/>
            <person name="Folden J."/>
            <person name="Hogsett D."/>
            <person name="Shaw J."/>
            <person name="Woyke T."/>
        </authorList>
    </citation>
    <scope>NUCLEOTIDE SEQUENCE [LARGE SCALE GENOMIC DNA]</scope>
    <source>
        <strain evidence="3 4">M0795</strain>
    </source>
</reference>
<dbReference type="PATRIC" id="fig|698948.3.peg.1919"/>
<protein>
    <submittedName>
        <fullName evidence="3">Phosphotransferase system, galactitol-specific IIB component</fullName>
    </submittedName>
</protein>
<gene>
    <name evidence="3" type="ORF">Thethe_01920</name>
</gene>
<dbReference type="Gene3D" id="3.40.50.2300">
    <property type="match status" value="1"/>
</dbReference>
<keyword evidence="1 3" id="KW-0808">Transferase</keyword>
<accession>L0IJ37</accession>
<evidence type="ECO:0000259" key="2">
    <source>
        <dbReference type="Pfam" id="PF02302"/>
    </source>
</evidence>
<evidence type="ECO:0000256" key="1">
    <source>
        <dbReference type="ARBA" id="ARBA00022679"/>
    </source>
</evidence>
<dbReference type="GO" id="GO:0009401">
    <property type="term" value="P:phosphoenolpyruvate-dependent sugar phosphotransferase system"/>
    <property type="evidence" value="ECO:0007669"/>
    <property type="project" value="InterPro"/>
</dbReference>
<organism evidence="3 4">
    <name type="scientific">Thermoanaerobacterium thermosaccharolyticum M0795</name>
    <dbReference type="NCBI Taxonomy" id="698948"/>
    <lineage>
        <taxon>Bacteria</taxon>
        <taxon>Bacillati</taxon>
        <taxon>Bacillota</taxon>
        <taxon>Clostridia</taxon>
        <taxon>Thermoanaerobacterales</taxon>
        <taxon>Thermoanaerobacteraceae</taxon>
        <taxon>Thermoanaerobacterium</taxon>
    </lineage>
</organism>
<dbReference type="InterPro" id="IPR036095">
    <property type="entry name" value="PTS_EIIB-like_sf"/>
</dbReference>
<sequence length="96" mass="10331">MKKVLVCCGSSMITSSVAINKLKEVFKKENIDVTFGQCKFSEVPSMAKTFKPDVIVPTGPLDEKAAGGVPIVRGTSFITGVGEKETVEQILNILKK</sequence>
<dbReference type="SUPFAM" id="SSF52794">
    <property type="entry name" value="PTS system IIB component-like"/>
    <property type="match status" value="1"/>
</dbReference>
<dbReference type="RefSeq" id="WP_015312033.1">
    <property type="nucleotide sequence ID" value="NC_019970.1"/>
</dbReference>
<evidence type="ECO:0000313" key="4">
    <source>
        <dbReference type="Proteomes" id="UP000010845"/>
    </source>
</evidence>
<dbReference type="Proteomes" id="UP000010845">
    <property type="component" value="Chromosome"/>
</dbReference>
<dbReference type="Pfam" id="PF02302">
    <property type="entry name" value="PTS_IIB"/>
    <property type="match status" value="1"/>
</dbReference>
<dbReference type="GO" id="GO:0008982">
    <property type="term" value="F:protein-N(PI)-phosphohistidine-sugar phosphotransferase activity"/>
    <property type="evidence" value="ECO:0007669"/>
    <property type="project" value="InterPro"/>
</dbReference>
<proteinExistence type="predicted"/>
<evidence type="ECO:0000313" key="3">
    <source>
        <dbReference type="EMBL" id="AGB19530.1"/>
    </source>
</evidence>
<dbReference type="AlphaFoldDB" id="L0IJ37"/>
<name>L0IJ37_THETR</name>
<feature type="domain" description="Phosphotransferase system EIIB component type 2/3" evidence="2">
    <location>
        <begin position="3"/>
        <end position="87"/>
    </location>
</feature>
<dbReference type="HOGENOM" id="CLU_159248_3_0_9"/>
<dbReference type="InterPro" id="IPR003501">
    <property type="entry name" value="PTS_EIIB_2/3"/>
</dbReference>
<dbReference type="EMBL" id="CP003066">
    <property type="protein sequence ID" value="AGB19530.1"/>
    <property type="molecule type" value="Genomic_DNA"/>
</dbReference>
<dbReference type="CDD" id="cd05566">
    <property type="entry name" value="PTS_IIB_galactitol"/>
    <property type="match status" value="1"/>
</dbReference>
<dbReference type="KEGG" id="tto:Thethe_01920"/>